<reference evidence="1 2" key="1">
    <citation type="journal article" date="2023" name="Int. J. Syst. Evol. Microbiol.">
        <title>Streptococcus sciuri sp. nov., Staphylococcus marylandisciuri sp. nov. and Staphylococcus americanisciuri sp. nov., isolated from faeces of eastern grey squirrel (Sciurus carolinensis).</title>
        <authorList>
            <person name="Volokhov D.V."/>
            <person name="Zagorodnyaya T.A."/>
            <person name="Furtak V.A."/>
            <person name="Nattanmai G."/>
            <person name="Randall L."/>
            <person name="Jose S."/>
            <person name="Gao Y."/>
            <person name="Eisenberg T."/>
            <person name="Delmonte P."/>
            <person name="Blom J."/>
            <person name="Mitchell K.K."/>
        </authorList>
    </citation>
    <scope>NUCLEOTIDE SEQUENCE [LARGE SCALE GENOMIC DNA]</scope>
    <source>
        <strain evidence="1 2">SQ9-PEA</strain>
    </source>
</reference>
<dbReference type="Proteomes" id="UP001206548">
    <property type="component" value="Unassembled WGS sequence"/>
</dbReference>
<organism evidence="1 2">
    <name type="scientific">Streptococcus sciuri</name>
    <dbReference type="NCBI Taxonomy" id="2973939"/>
    <lineage>
        <taxon>Bacteria</taxon>
        <taxon>Bacillati</taxon>
        <taxon>Bacillota</taxon>
        <taxon>Bacilli</taxon>
        <taxon>Lactobacillales</taxon>
        <taxon>Streptococcaceae</taxon>
        <taxon>Streptococcus</taxon>
    </lineage>
</organism>
<protein>
    <submittedName>
        <fullName evidence="1">Uncharacterized protein</fullName>
    </submittedName>
</protein>
<accession>A0ABT2F8Z6</accession>
<comment type="caution">
    <text evidence="1">The sequence shown here is derived from an EMBL/GenBank/DDBJ whole genome shotgun (WGS) entry which is preliminary data.</text>
</comment>
<sequence length="75" mass="9587">MKNLDFEYLFLIVKPFIYQLQMGYDEKRREKIMWESRLLFYRLMQQHPELLEERESFYRHYMWALNVDRENGVFN</sequence>
<evidence type="ECO:0000313" key="1">
    <source>
        <dbReference type="EMBL" id="MCS4488956.1"/>
    </source>
</evidence>
<keyword evidence="2" id="KW-1185">Reference proteome</keyword>
<proteinExistence type="predicted"/>
<evidence type="ECO:0000313" key="2">
    <source>
        <dbReference type="Proteomes" id="UP001206548"/>
    </source>
</evidence>
<gene>
    <name evidence="1" type="ORF">NXS10_08430</name>
</gene>
<dbReference type="EMBL" id="JANUXX010000014">
    <property type="protein sequence ID" value="MCS4488956.1"/>
    <property type="molecule type" value="Genomic_DNA"/>
</dbReference>
<name>A0ABT2F8Z6_9STRE</name>
<dbReference type="RefSeq" id="WP_259139415.1">
    <property type="nucleotide sequence ID" value="NZ_JANUXX010000014.1"/>
</dbReference>